<comment type="caution">
    <text evidence="1">The sequence shown here is derived from an EMBL/GenBank/DDBJ whole genome shotgun (WGS) entry which is preliminary data.</text>
</comment>
<keyword evidence="1" id="KW-0378">Hydrolase</keyword>
<dbReference type="Pfam" id="PF12643">
    <property type="entry name" value="MazG-like"/>
    <property type="match status" value="1"/>
</dbReference>
<sequence>MSDRETTLLEIKSRVLEFVRVRDWERFHSPKNLSMALAAEAAELMEHFLWDTPEASIERAENEAVADELADIVIYAIEFANITGIDLSKAIENKMAKNAEKYPVEKARGNALKYTDL</sequence>
<evidence type="ECO:0000313" key="2">
    <source>
        <dbReference type="Proteomes" id="UP000478417"/>
    </source>
</evidence>
<proteinExistence type="predicted"/>
<dbReference type="GO" id="GO:0009143">
    <property type="term" value="P:nucleoside triphosphate catabolic process"/>
    <property type="evidence" value="ECO:0007669"/>
    <property type="project" value="InterPro"/>
</dbReference>
<accession>A0A6B2M1A8</accession>
<dbReference type="Proteomes" id="UP000478417">
    <property type="component" value="Unassembled WGS sequence"/>
</dbReference>
<dbReference type="InterPro" id="IPR052555">
    <property type="entry name" value="dCTP_Pyrophosphatase"/>
</dbReference>
<protein>
    <submittedName>
        <fullName evidence="1">Nucleotide pyrophosphohydrolase</fullName>
    </submittedName>
</protein>
<dbReference type="EMBL" id="JAAGNX010000002">
    <property type="protein sequence ID" value="NDV62698.1"/>
    <property type="molecule type" value="Genomic_DNA"/>
</dbReference>
<evidence type="ECO:0000313" key="1">
    <source>
        <dbReference type="EMBL" id="NDV62698.1"/>
    </source>
</evidence>
<dbReference type="GO" id="GO:0047429">
    <property type="term" value="F:nucleoside triphosphate diphosphatase activity"/>
    <property type="evidence" value="ECO:0007669"/>
    <property type="project" value="InterPro"/>
</dbReference>
<dbReference type="Gene3D" id="1.10.287.1080">
    <property type="entry name" value="MazG-like"/>
    <property type="match status" value="1"/>
</dbReference>
<dbReference type="SUPFAM" id="SSF101386">
    <property type="entry name" value="all-alpha NTP pyrophosphatases"/>
    <property type="match status" value="1"/>
</dbReference>
<gene>
    <name evidence="1" type="ORF">G0Q06_09575</name>
</gene>
<dbReference type="PANTHER" id="PTHR46523">
    <property type="entry name" value="DCTP PYROPHOSPHATASE 1"/>
    <property type="match status" value="1"/>
</dbReference>
<keyword evidence="2" id="KW-1185">Reference proteome</keyword>
<dbReference type="InterPro" id="IPR025984">
    <property type="entry name" value="DCTPP"/>
</dbReference>
<dbReference type="PANTHER" id="PTHR46523:SF1">
    <property type="entry name" value="DCTP PYROPHOSPHATASE 1"/>
    <property type="match status" value="1"/>
</dbReference>
<organism evidence="1 2">
    <name type="scientific">Oceanipulchritudo coccoides</name>
    <dbReference type="NCBI Taxonomy" id="2706888"/>
    <lineage>
        <taxon>Bacteria</taxon>
        <taxon>Pseudomonadati</taxon>
        <taxon>Verrucomicrobiota</taxon>
        <taxon>Opitutia</taxon>
        <taxon>Puniceicoccales</taxon>
        <taxon>Oceanipulchritudinaceae</taxon>
        <taxon>Oceanipulchritudo</taxon>
    </lineage>
</organism>
<reference evidence="1 2" key="1">
    <citation type="submission" date="2020-02" db="EMBL/GenBank/DDBJ databases">
        <title>Albibacoteraceae fam. nov., the first described family within the subdivision 4 Verrucomicrobia.</title>
        <authorList>
            <person name="Xi F."/>
        </authorList>
    </citation>
    <scope>NUCLEOTIDE SEQUENCE [LARGE SCALE GENOMIC DNA]</scope>
    <source>
        <strain evidence="1 2">CK1056</strain>
    </source>
</reference>
<name>A0A6B2M1A8_9BACT</name>
<dbReference type="PIRSF" id="PIRSF029826">
    <property type="entry name" value="UCP029826_pph"/>
    <property type="match status" value="1"/>
</dbReference>
<dbReference type="AlphaFoldDB" id="A0A6B2M1A8"/>